<dbReference type="InterPro" id="IPR005302">
    <property type="entry name" value="MoCF_Sase_C"/>
</dbReference>
<accession>A0A3S2UQG2</accession>
<dbReference type="GO" id="GO:0030151">
    <property type="term" value="F:molybdenum ion binding"/>
    <property type="evidence" value="ECO:0007669"/>
    <property type="project" value="InterPro"/>
</dbReference>
<evidence type="ECO:0000259" key="1">
    <source>
        <dbReference type="PROSITE" id="PS51340"/>
    </source>
</evidence>
<sequence>MSDITCTLAALGLHPVKSCGALAPREALLVETGFDLDRAWMVVDPQGEMLTQREHPKLALVKPTLRLSDLLLKAPGMLGLHLALDAVETATRVRVWDDIVKAWDMGNLAAQWFSDYLGTPARVVRFDPDETRLADRAWTGEAEAPVEFADGFPLLVASLDSLGDLNHRLAEAGAAPVTMARFRPNLVLSGLQPWDEDHLDVLEIDTDDGPVRLKLVKPCGRCQIPNVDPATGEMQREPGRTLAGFRVDGRVKGAVTFGMNAIVLDGAGRTLRAGQTVRASFAV</sequence>
<protein>
    <submittedName>
        <fullName evidence="2">MOSC domain-containing protein</fullName>
    </submittedName>
</protein>
<dbReference type="PANTHER" id="PTHR14237:SF19">
    <property type="entry name" value="MITOCHONDRIAL AMIDOXIME REDUCING COMPONENT 1"/>
    <property type="match status" value="1"/>
</dbReference>
<dbReference type="Proteomes" id="UP000288178">
    <property type="component" value="Unassembled WGS sequence"/>
</dbReference>
<organism evidence="2 3">
    <name type="scientific">Rubrivivax albus</name>
    <dbReference type="NCBI Taxonomy" id="2499835"/>
    <lineage>
        <taxon>Bacteria</taxon>
        <taxon>Pseudomonadati</taxon>
        <taxon>Pseudomonadota</taxon>
        <taxon>Betaproteobacteria</taxon>
        <taxon>Burkholderiales</taxon>
        <taxon>Sphaerotilaceae</taxon>
        <taxon>Rubrivivax</taxon>
    </lineage>
</organism>
<dbReference type="GO" id="GO:0003824">
    <property type="term" value="F:catalytic activity"/>
    <property type="evidence" value="ECO:0007669"/>
    <property type="project" value="InterPro"/>
</dbReference>
<feature type="domain" description="MOSC" evidence="1">
    <location>
        <begin position="121"/>
        <end position="280"/>
    </location>
</feature>
<dbReference type="SUPFAM" id="SSF50800">
    <property type="entry name" value="PK beta-barrel domain-like"/>
    <property type="match status" value="1"/>
</dbReference>
<dbReference type="SUPFAM" id="SSF141673">
    <property type="entry name" value="MOSC N-terminal domain-like"/>
    <property type="match status" value="1"/>
</dbReference>
<dbReference type="InterPro" id="IPR011037">
    <property type="entry name" value="Pyrv_Knase-like_insert_dom_sf"/>
</dbReference>
<proteinExistence type="predicted"/>
<dbReference type="Pfam" id="PF03473">
    <property type="entry name" value="MOSC"/>
    <property type="match status" value="1"/>
</dbReference>
<dbReference type="AlphaFoldDB" id="A0A3S2UQG2"/>
<dbReference type="PANTHER" id="PTHR14237">
    <property type="entry name" value="MOLYBDOPTERIN COFACTOR SULFURASE MOSC"/>
    <property type="match status" value="1"/>
</dbReference>
<reference evidence="2 3" key="1">
    <citation type="submission" date="2019-01" db="EMBL/GenBank/DDBJ databases">
        <authorList>
            <person name="Chen W.-M."/>
        </authorList>
    </citation>
    <scope>NUCLEOTIDE SEQUENCE [LARGE SCALE GENOMIC DNA]</scope>
    <source>
        <strain evidence="2 3">ICH-3</strain>
    </source>
</reference>
<dbReference type="InterPro" id="IPR005303">
    <property type="entry name" value="MOCOS_middle"/>
</dbReference>
<name>A0A3S2UQG2_9BURK</name>
<dbReference type="Pfam" id="PF03476">
    <property type="entry name" value="MOSC_N"/>
    <property type="match status" value="1"/>
</dbReference>
<dbReference type="OrthoDB" id="581532at2"/>
<comment type="caution">
    <text evidence="2">The sequence shown here is derived from an EMBL/GenBank/DDBJ whole genome shotgun (WGS) entry which is preliminary data.</text>
</comment>
<dbReference type="PROSITE" id="PS51340">
    <property type="entry name" value="MOSC"/>
    <property type="match status" value="1"/>
</dbReference>
<dbReference type="RefSeq" id="WP_128196939.1">
    <property type="nucleotide sequence ID" value="NZ_SACT01000002.1"/>
</dbReference>
<gene>
    <name evidence="2" type="ORF">ENE75_06305</name>
</gene>
<dbReference type="GO" id="GO:0030170">
    <property type="term" value="F:pyridoxal phosphate binding"/>
    <property type="evidence" value="ECO:0007669"/>
    <property type="project" value="InterPro"/>
</dbReference>
<dbReference type="EMBL" id="SACT01000002">
    <property type="protein sequence ID" value="RVT52076.1"/>
    <property type="molecule type" value="Genomic_DNA"/>
</dbReference>
<evidence type="ECO:0000313" key="2">
    <source>
        <dbReference type="EMBL" id="RVT52076.1"/>
    </source>
</evidence>
<evidence type="ECO:0000313" key="3">
    <source>
        <dbReference type="Proteomes" id="UP000288178"/>
    </source>
</evidence>
<keyword evidence="3" id="KW-1185">Reference proteome</keyword>